<dbReference type="InterPro" id="IPR049343">
    <property type="entry name" value="Transposase_29"/>
</dbReference>
<comment type="caution">
    <text evidence="1">The sequence shown here is derived from an EMBL/GenBank/DDBJ whole genome shotgun (WGS) entry which is preliminary data.</text>
</comment>
<sequence>MTNITALLAMGLLDSIERHLQLPKGDDYGLDGLLLLMAFMALARLPSIEALRDCAPGECCVCARPLRAGSMPRTMDRQPFFVVNQVVNLGLSARNAPEPWLLVASTRPAEWPARPLVKVYRQSMQIELSFRDMKRRHFGKGLECSASRGAGR</sequence>
<reference evidence="1 2" key="2">
    <citation type="submission" date="2020-02" db="EMBL/GenBank/DDBJ databases">
        <title>Genome sequences of Thiorhodococcus mannitoliphagus and Thiorhodococcus minor, purple sulfur photosynthetic bacteria in the gammaproteobacterial family, Chromatiaceae.</title>
        <authorList>
            <person name="Aviles F.A."/>
            <person name="Meyer T.E."/>
            <person name="Kyndt J.A."/>
        </authorList>
    </citation>
    <scope>NUCLEOTIDE SEQUENCE [LARGE SCALE GENOMIC DNA]</scope>
    <source>
        <strain evidence="1 2">DSM 18266</strain>
    </source>
</reference>
<dbReference type="EMBL" id="JAAIJR010000166">
    <property type="protein sequence ID" value="NEX23179.1"/>
    <property type="molecule type" value="Genomic_DNA"/>
</dbReference>
<dbReference type="AlphaFoldDB" id="A0A6P1DZQ9"/>
<organism evidence="1 2">
    <name type="scientific">Thiorhodococcus mannitoliphagus</name>
    <dbReference type="NCBI Taxonomy" id="329406"/>
    <lineage>
        <taxon>Bacteria</taxon>
        <taxon>Pseudomonadati</taxon>
        <taxon>Pseudomonadota</taxon>
        <taxon>Gammaproteobacteria</taxon>
        <taxon>Chromatiales</taxon>
        <taxon>Chromatiaceae</taxon>
        <taxon>Thiorhodococcus</taxon>
    </lineage>
</organism>
<dbReference type="RefSeq" id="WP_164656552.1">
    <property type="nucleotide sequence ID" value="NZ_JAAIJR010000166.1"/>
</dbReference>
<accession>A0A6P1DZQ9</accession>
<evidence type="ECO:0000313" key="2">
    <source>
        <dbReference type="Proteomes" id="UP000471640"/>
    </source>
</evidence>
<reference evidence="2" key="1">
    <citation type="journal article" date="2020" name="Microbiol. Resour. Announc.">
        <title>Draft Genome Sequences of Thiorhodococcus mannitoliphagus and Thiorhodococcus minor, Purple Sulfur Photosynthetic Bacteria in the Gammaproteobacterial Family Chromatiaceae.</title>
        <authorList>
            <person name="Aviles F.A."/>
            <person name="Meyer T.E."/>
            <person name="Kyndt J.A."/>
        </authorList>
    </citation>
    <scope>NUCLEOTIDE SEQUENCE [LARGE SCALE GENOMIC DNA]</scope>
    <source>
        <strain evidence="2">DSM 18266</strain>
    </source>
</reference>
<dbReference type="InterPro" id="IPR012337">
    <property type="entry name" value="RNaseH-like_sf"/>
</dbReference>
<evidence type="ECO:0008006" key="3">
    <source>
        <dbReference type="Google" id="ProtNLM"/>
    </source>
</evidence>
<protein>
    <recommendedName>
        <fullName evidence="3">Transposase</fullName>
    </recommendedName>
</protein>
<keyword evidence="2" id="KW-1185">Reference proteome</keyword>
<gene>
    <name evidence="1" type="ORF">G3480_23255</name>
</gene>
<dbReference type="Pfam" id="PF21804">
    <property type="entry name" value="Transposase_29"/>
    <property type="match status" value="1"/>
</dbReference>
<proteinExistence type="predicted"/>
<dbReference type="Proteomes" id="UP000471640">
    <property type="component" value="Unassembled WGS sequence"/>
</dbReference>
<evidence type="ECO:0000313" key="1">
    <source>
        <dbReference type="EMBL" id="NEX23179.1"/>
    </source>
</evidence>
<name>A0A6P1DZQ9_9GAMM</name>
<dbReference type="SUPFAM" id="SSF53098">
    <property type="entry name" value="Ribonuclease H-like"/>
    <property type="match status" value="1"/>
</dbReference>